<feature type="region of interest" description="Disordered" evidence="1">
    <location>
        <begin position="1"/>
        <end position="31"/>
    </location>
</feature>
<proteinExistence type="predicted"/>
<dbReference type="AlphaFoldDB" id="A0AA39FJ63"/>
<dbReference type="SUPFAM" id="SSF50729">
    <property type="entry name" value="PH domain-like"/>
    <property type="match status" value="1"/>
</dbReference>
<sequence>MYGDKPSGPTECEFETVSIEDSKGVGDDTAPIKGEVEADDAVEEVSADLQHVKGEQCIIVRTRDAKIVLTNPDEISLKEWALSLRSAHKCSMEMLGNMARKAGKIYGTERDAVIPPMQRSTNGN</sequence>
<evidence type="ECO:0000313" key="2">
    <source>
        <dbReference type="EMBL" id="KAK0170572.1"/>
    </source>
</evidence>
<evidence type="ECO:0000313" key="3">
    <source>
        <dbReference type="Proteomes" id="UP001168990"/>
    </source>
</evidence>
<accession>A0AA39FJ63</accession>
<reference evidence="2" key="1">
    <citation type="journal article" date="2023" name="bioRxiv">
        <title>Scaffold-level genome assemblies of two parasitoid biocontrol wasps reveal the parthenogenesis mechanism and an associated novel virus.</title>
        <authorList>
            <person name="Inwood S."/>
            <person name="Skelly J."/>
            <person name="Guhlin J."/>
            <person name="Harrop T."/>
            <person name="Goldson S."/>
            <person name="Dearden P."/>
        </authorList>
    </citation>
    <scope>NUCLEOTIDE SEQUENCE</scope>
    <source>
        <strain evidence="2">Irish</strain>
        <tissue evidence="2">Whole body</tissue>
    </source>
</reference>
<keyword evidence="3" id="KW-1185">Reference proteome</keyword>
<comment type="caution">
    <text evidence="2">The sequence shown here is derived from an EMBL/GenBank/DDBJ whole genome shotgun (WGS) entry which is preliminary data.</text>
</comment>
<protein>
    <recommendedName>
        <fullName evidence="4">PH domain-containing protein</fullName>
    </recommendedName>
</protein>
<name>A0AA39FJ63_9HYME</name>
<reference evidence="2" key="2">
    <citation type="submission" date="2023-03" db="EMBL/GenBank/DDBJ databases">
        <authorList>
            <person name="Inwood S.N."/>
            <person name="Skelly J.G."/>
            <person name="Guhlin J."/>
            <person name="Harrop T.W.R."/>
            <person name="Goldson S.G."/>
            <person name="Dearden P.K."/>
        </authorList>
    </citation>
    <scope>NUCLEOTIDE SEQUENCE</scope>
    <source>
        <strain evidence="2">Irish</strain>
        <tissue evidence="2">Whole body</tissue>
    </source>
</reference>
<gene>
    <name evidence="2" type="ORF">PV328_008409</name>
</gene>
<dbReference type="Proteomes" id="UP001168990">
    <property type="component" value="Unassembled WGS sequence"/>
</dbReference>
<evidence type="ECO:0008006" key="4">
    <source>
        <dbReference type="Google" id="ProtNLM"/>
    </source>
</evidence>
<evidence type="ECO:0000256" key="1">
    <source>
        <dbReference type="SAM" id="MobiDB-lite"/>
    </source>
</evidence>
<dbReference type="EMBL" id="JAQQBS010000003">
    <property type="protein sequence ID" value="KAK0170572.1"/>
    <property type="molecule type" value="Genomic_DNA"/>
</dbReference>
<organism evidence="2 3">
    <name type="scientific">Microctonus aethiopoides</name>
    <dbReference type="NCBI Taxonomy" id="144406"/>
    <lineage>
        <taxon>Eukaryota</taxon>
        <taxon>Metazoa</taxon>
        <taxon>Ecdysozoa</taxon>
        <taxon>Arthropoda</taxon>
        <taxon>Hexapoda</taxon>
        <taxon>Insecta</taxon>
        <taxon>Pterygota</taxon>
        <taxon>Neoptera</taxon>
        <taxon>Endopterygota</taxon>
        <taxon>Hymenoptera</taxon>
        <taxon>Apocrita</taxon>
        <taxon>Ichneumonoidea</taxon>
        <taxon>Braconidae</taxon>
        <taxon>Euphorinae</taxon>
        <taxon>Microctonus</taxon>
    </lineage>
</organism>